<feature type="region of interest" description="Disordered" evidence="1">
    <location>
        <begin position="244"/>
        <end position="309"/>
    </location>
</feature>
<dbReference type="Proteomes" id="UP001283341">
    <property type="component" value="Unassembled WGS sequence"/>
</dbReference>
<protein>
    <recommendedName>
        <fullName evidence="3">Apple domain-containing protein</fullName>
    </recommendedName>
</protein>
<dbReference type="PROSITE" id="PS50948">
    <property type="entry name" value="PAN"/>
    <property type="match status" value="1"/>
</dbReference>
<keyword evidence="2" id="KW-0812">Transmembrane</keyword>
<feature type="compositionally biased region" description="Low complexity" evidence="1">
    <location>
        <begin position="345"/>
        <end position="362"/>
    </location>
</feature>
<dbReference type="AlphaFoldDB" id="A0AAE0I619"/>
<feature type="compositionally biased region" description="Polar residues" evidence="1">
    <location>
        <begin position="285"/>
        <end position="297"/>
    </location>
</feature>
<feature type="compositionally biased region" description="Basic and acidic residues" evidence="1">
    <location>
        <begin position="1"/>
        <end position="10"/>
    </location>
</feature>
<comment type="caution">
    <text evidence="4">The sequence shown here is derived from an EMBL/GenBank/DDBJ whole genome shotgun (WGS) entry which is preliminary data.</text>
</comment>
<feature type="domain" description="Apple" evidence="3">
    <location>
        <begin position="107"/>
        <end position="196"/>
    </location>
</feature>
<dbReference type="EMBL" id="JAUEDM010000004">
    <property type="protein sequence ID" value="KAK3318989.1"/>
    <property type="molecule type" value="Genomic_DNA"/>
</dbReference>
<evidence type="ECO:0000313" key="4">
    <source>
        <dbReference type="EMBL" id="KAK3318989.1"/>
    </source>
</evidence>
<feature type="transmembrane region" description="Helical" evidence="2">
    <location>
        <begin position="312"/>
        <end position="335"/>
    </location>
</feature>
<evidence type="ECO:0000259" key="3">
    <source>
        <dbReference type="PROSITE" id="PS50948"/>
    </source>
</evidence>
<dbReference type="InterPro" id="IPR003609">
    <property type="entry name" value="Pan_app"/>
</dbReference>
<proteinExistence type="predicted"/>
<reference evidence="4" key="1">
    <citation type="journal article" date="2023" name="Mol. Phylogenet. Evol.">
        <title>Genome-scale phylogeny and comparative genomics of the fungal order Sordariales.</title>
        <authorList>
            <person name="Hensen N."/>
            <person name="Bonometti L."/>
            <person name="Westerberg I."/>
            <person name="Brannstrom I.O."/>
            <person name="Guillou S."/>
            <person name="Cros-Aarteil S."/>
            <person name="Calhoun S."/>
            <person name="Haridas S."/>
            <person name="Kuo A."/>
            <person name="Mondo S."/>
            <person name="Pangilinan J."/>
            <person name="Riley R."/>
            <person name="LaButti K."/>
            <person name="Andreopoulos B."/>
            <person name="Lipzen A."/>
            <person name="Chen C."/>
            <person name="Yan M."/>
            <person name="Daum C."/>
            <person name="Ng V."/>
            <person name="Clum A."/>
            <person name="Steindorff A."/>
            <person name="Ohm R.A."/>
            <person name="Martin F."/>
            <person name="Silar P."/>
            <person name="Natvig D.O."/>
            <person name="Lalanne C."/>
            <person name="Gautier V."/>
            <person name="Ament-Velasquez S.L."/>
            <person name="Kruys A."/>
            <person name="Hutchinson M.I."/>
            <person name="Powell A.J."/>
            <person name="Barry K."/>
            <person name="Miller A.N."/>
            <person name="Grigoriev I.V."/>
            <person name="Debuchy R."/>
            <person name="Gladieux P."/>
            <person name="Hiltunen Thoren M."/>
            <person name="Johannesson H."/>
        </authorList>
    </citation>
    <scope>NUCLEOTIDE SEQUENCE</scope>
    <source>
        <strain evidence="4">CBS 118394</strain>
    </source>
</reference>
<reference evidence="4" key="2">
    <citation type="submission" date="2023-06" db="EMBL/GenBank/DDBJ databases">
        <authorList>
            <consortium name="Lawrence Berkeley National Laboratory"/>
            <person name="Haridas S."/>
            <person name="Hensen N."/>
            <person name="Bonometti L."/>
            <person name="Westerberg I."/>
            <person name="Brannstrom I.O."/>
            <person name="Guillou S."/>
            <person name="Cros-Aarteil S."/>
            <person name="Calhoun S."/>
            <person name="Kuo A."/>
            <person name="Mondo S."/>
            <person name="Pangilinan J."/>
            <person name="Riley R."/>
            <person name="Labutti K."/>
            <person name="Andreopoulos B."/>
            <person name="Lipzen A."/>
            <person name="Chen C."/>
            <person name="Yanf M."/>
            <person name="Daum C."/>
            <person name="Ng V."/>
            <person name="Clum A."/>
            <person name="Steindorff A."/>
            <person name="Ohm R."/>
            <person name="Martin F."/>
            <person name="Silar P."/>
            <person name="Natvig D."/>
            <person name="Lalanne C."/>
            <person name="Gautier V."/>
            <person name="Ament-Velasquez S.L."/>
            <person name="Kruys A."/>
            <person name="Hutchinson M.I."/>
            <person name="Powell A.J."/>
            <person name="Barry K."/>
            <person name="Miller A.N."/>
            <person name="Grigoriev I.V."/>
            <person name="Debuchy R."/>
            <person name="Gladieux P."/>
            <person name="Thoren M.H."/>
            <person name="Johannesson H."/>
        </authorList>
    </citation>
    <scope>NUCLEOTIDE SEQUENCE</scope>
    <source>
        <strain evidence="4">CBS 118394</strain>
    </source>
</reference>
<keyword evidence="2" id="KW-0472">Membrane</keyword>
<feature type="region of interest" description="Disordered" evidence="1">
    <location>
        <begin position="341"/>
        <end position="362"/>
    </location>
</feature>
<dbReference type="Gene3D" id="3.50.4.10">
    <property type="entry name" value="Hepatocyte Growth Factor"/>
    <property type="match status" value="1"/>
</dbReference>
<evidence type="ECO:0000256" key="1">
    <source>
        <dbReference type="SAM" id="MobiDB-lite"/>
    </source>
</evidence>
<feature type="compositionally biased region" description="Low complexity" evidence="1">
    <location>
        <begin position="244"/>
        <end position="273"/>
    </location>
</feature>
<keyword evidence="5" id="KW-1185">Reference proteome</keyword>
<keyword evidence="2" id="KW-1133">Transmembrane helix</keyword>
<sequence>MDKRSNELDARQAGAPCPQSNGTTVGADQKFTLLCNTNVDGDVINRPDAFDFNACLDLCSSFHPKCEGISFNENRCLLKNNIRTDRSRPARRFDAAVAQFPGATSNCPTLGGSQTALSTNFNTMCGTIIAGFDISQNFAPTFQDCMGQCAGTNGCAAISFDASQAQGFKNCYLKTAVTNSSAVAPNLGIDSAMVGTVAAADPGTVAAPPASDPGVATIPVPAPSTAGGGGGAVFFTPPGGTTGVPVPAAPAADPTAGSDAAAAPSAATPAPEAGGDGSLPLTDSLIPSATSVDQNGADSTTPPSSGDGSSNAWIAAPVVGSIAALVLIVLSFIMIKRRRGGRGFGTSSGSSSNNNISRPSPVSSLFTTWLPSPIRSSRSKMMGNFSEVSGTRQPAAATGGLRGSVVGFFKPSGQGMERLDDIEESGEKGNRDSTPVYDLKAGKLELRNSMNGLGQNRWS</sequence>
<feature type="region of interest" description="Disordered" evidence="1">
    <location>
        <begin position="1"/>
        <end position="21"/>
    </location>
</feature>
<dbReference type="Pfam" id="PF00024">
    <property type="entry name" value="PAN_1"/>
    <property type="match status" value="1"/>
</dbReference>
<name>A0AAE0I619_9PEZI</name>
<organism evidence="4 5">
    <name type="scientific">Apodospora peruviana</name>
    <dbReference type="NCBI Taxonomy" id="516989"/>
    <lineage>
        <taxon>Eukaryota</taxon>
        <taxon>Fungi</taxon>
        <taxon>Dikarya</taxon>
        <taxon>Ascomycota</taxon>
        <taxon>Pezizomycotina</taxon>
        <taxon>Sordariomycetes</taxon>
        <taxon>Sordariomycetidae</taxon>
        <taxon>Sordariales</taxon>
        <taxon>Lasiosphaeriaceae</taxon>
        <taxon>Apodospora</taxon>
    </lineage>
</organism>
<gene>
    <name evidence="4" type="ORF">B0H66DRAFT_477743</name>
</gene>
<accession>A0AAE0I619</accession>
<feature type="compositionally biased region" description="Low complexity" evidence="1">
    <location>
        <begin position="298"/>
        <end position="309"/>
    </location>
</feature>
<evidence type="ECO:0000313" key="5">
    <source>
        <dbReference type="Proteomes" id="UP001283341"/>
    </source>
</evidence>
<evidence type="ECO:0000256" key="2">
    <source>
        <dbReference type="SAM" id="Phobius"/>
    </source>
</evidence>